<name>A0A0P6X1Z7_9CHLR</name>
<dbReference type="Proteomes" id="UP000050430">
    <property type="component" value="Unassembled WGS sequence"/>
</dbReference>
<dbReference type="RefSeq" id="WP_062421738.1">
    <property type="nucleotide sequence ID" value="NZ_BBYA01000009.1"/>
</dbReference>
<protein>
    <recommendedName>
        <fullName evidence="1">HTH marR-type domain-containing protein</fullName>
    </recommendedName>
</protein>
<evidence type="ECO:0000259" key="1">
    <source>
        <dbReference type="PROSITE" id="PS50995"/>
    </source>
</evidence>
<accession>A0A0P6X1Z7</accession>
<dbReference type="InterPro" id="IPR036390">
    <property type="entry name" value="WH_DNA-bd_sf"/>
</dbReference>
<dbReference type="STRING" id="229920.ADM99_03665"/>
<dbReference type="EMBL" id="LGCK01000006">
    <property type="protein sequence ID" value="KPL73324.1"/>
    <property type="molecule type" value="Genomic_DNA"/>
</dbReference>
<dbReference type="Pfam" id="PF01047">
    <property type="entry name" value="MarR"/>
    <property type="match status" value="1"/>
</dbReference>
<dbReference type="AlphaFoldDB" id="A0A0P6X1Z7"/>
<dbReference type="GO" id="GO:0003700">
    <property type="term" value="F:DNA-binding transcription factor activity"/>
    <property type="evidence" value="ECO:0007669"/>
    <property type="project" value="InterPro"/>
</dbReference>
<proteinExistence type="predicted"/>
<keyword evidence="3" id="KW-1185">Reference proteome</keyword>
<dbReference type="InterPro" id="IPR039422">
    <property type="entry name" value="MarR/SlyA-like"/>
</dbReference>
<dbReference type="PROSITE" id="PS50995">
    <property type="entry name" value="HTH_MARR_2"/>
    <property type="match status" value="1"/>
</dbReference>
<dbReference type="Gene3D" id="1.10.10.10">
    <property type="entry name" value="Winged helix-like DNA-binding domain superfamily/Winged helix DNA-binding domain"/>
    <property type="match status" value="1"/>
</dbReference>
<dbReference type="PANTHER" id="PTHR33164:SF99">
    <property type="entry name" value="MARR FAMILY REGULATORY PROTEIN"/>
    <property type="match status" value="1"/>
</dbReference>
<feature type="domain" description="HTH marR-type" evidence="1">
    <location>
        <begin position="1"/>
        <end position="141"/>
    </location>
</feature>
<dbReference type="GO" id="GO:0006950">
    <property type="term" value="P:response to stress"/>
    <property type="evidence" value="ECO:0007669"/>
    <property type="project" value="TreeGrafter"/>
</dbReference>
<evidence type="ECO:0000313" key="2">
    <source>
        <dbReference type="EMBL" id="KPL73324.1"/>
    </source>
</evidence>
<comment type="caution">
    <text evidence="2">The sequence shown here is derived from an EMBL/GenBank/DDBJ whole genome shotgun (WGS) entry which is preliminary data.</text>
</comment>
<gene>
    <name evidence="2" type="ORF">ADM99_03665</name>
</gene>
<evidence type="ECO:0000313" key="3">
    <source>
        <dbReference type="Proteomes" id="UP000050430"/>
    </source>
</evidence>
<dbReference type="InterPro" id="IPR000835">
    <property type="entry name" value="HTH_MarR-typ"/>
</dbReference>
<organism evidence="2 3">
    <name type="scientific">Leptolinea tardivitalis</name>
    <dbReference type="NCBI Taxonomy" id="229920"/>
    <lineage>
        <taxon>Bacteria</taxon>
        <taxon>Bacillati</taxon>
        <taxon>Chloroflexota</taxon>
        <taxon>Anaerolineae</taxon>
        <taxon>Anaerolineales</taxon>
        <taxon>Anaerolineaceae</taxon>
        <taxon>Leptolinea</taxon>
    </lineage>
</organism>
<dbReference type="OrthoDB" id="165805at2"/>
<dbReference type="InterPro" id="IPR036388">
    <property type="entry name" value="WH-like_DNA-bd_sf"/>
</dbReference>
<dbReference type="SMART" id="SM00347">
    <property type="entry name" value="HTH_MARR"/>
    <property type="match status" value="1"/>
</dbReference>
<reference evidence="2 3" key="1">
    <citation type="submission" date="2015-07" db="EMBL/GenBank/DDBJ databases">
        <title>Genome sequence of Leptolinea tardivitalis DSM 16556.</title>
        <authorList>
            <person name="Hemp J."/>
            <person name="Ward L.M."/>
            <person name="Pace L.A."/>
            <person name="Fischer W.W."/>
        </authorList>
    </citation>
    <scope>NUCLEOTIDE SEQUENCE [LARGE SCALE GENOMIC DNA]</scope>
    <source>
        <strain evidence="2 3">YMTK-2</strain>
    </source>
</reference>
<dbReference type="PANTHER" id="PTHR33164">
    <property type="entry name" value="TRANSCRIPTIONAL REGULATOR, MARR FAMILY"/>
    <property type="match status" value="1"/>
</dbReference>
<sequence length="147" mass="16995">MLDEISNELKTLFSVTLKQAMDSFQDYLQDNNITPTQMNMMTHLYYLGSCEITRMSGLMETNKSAVSQLVDRMVNQNLLERNEVPGDRRSRELHLTDRGRSLVEGGLKARQEWFESVCARQPEETQKEVYQALCLFNRIFSSDSSSK</sequence>
<dbReference type="SUPFAM" id="SSF46785">
    <property type="entry name" value="Winged helix' DNA-binding domain"/>
    <property type="match status" value="1"/>
</dbReference>